<dbReference type="Gene3D" id="2.60.40.150">
    <property type="entry name" value="C2 domain"/>
    <property type="match status" value="1"/>
</dbReference>
<keyword evidence="3" id="KW-1133">Transmembrane helix</keyword>
<evidence type="ECO:0000256" key="1">
    <source>
        <dbReference type="ARBA" id="ARBA00006545"/>
    </source>
</evidence>
<feature type="transmembrane region" description="Helical" evidence="3">
    <location>
        <begin position="3692"/>
        <end position="3719"/>
    </location>
</feature>
<keyword evidence="3" id="KW-0472">Membrane</keyword>
<dbReference type="SUPFAM" id="SSF49562">
    <property type="entry name" value="C2 domain (Calcium/lipid-binding domain, CaLB)"/>
    <property type="match status" value="1"/>
</dbReference>
<keyword evidence="6" id="KW-1185">Reference proteome</keyword>
<feature type="region of interest" description="Disordered" evidence="2">
    <location>
        <begin position="872"/>
        <end position="915"/>
    </location>
</feature>
<feature type="region of interest" description="Disordered" evidence="2">
    <location>
        <begin position="1722"/>
        <end position="1770"/>
    </location>
</feature>
<comment type="caution">
    <text evidence="5">The sequence shown here is derived from an EMBL/GenBank/DDBJ whole genome shotgun (WGS) entry which is preliminary data.</text>
</comment>
<feature type="compositionally biased region" description="Basic and acidic residues" evidence="2">
    <location>
        <begin position="1987"/>
        <end position="2001"/>
    </location>
</feature>
<keyword evidence="3" id="KW-0812">Transmembrane</keyword>
<dbReference type="SMART" id="SM00239">
    <property type="entry name" value="C2"/>
    <property type="match status" value="1"/>
</dbReference>
<dbReference type="InterPro" id="IPR026847">
    <property type="entry name" value="VPS13"/>
</dbReference>
<evidence type="ECO:0000313" key="5">
    <source>
        <dbReference type="EMBL" id="CAK9111034.1"/>
    </source>
</evidence>
<dbReference type="Pfam" id="PF00168">
    <property type="entry name" value="C2"/>
    <property type="match status" value="1"/>
</dbReference>
<accession>A0ABP0SFM4</accession>
<dbReference type="InterPro" id="IPR000008">
    <property type="entry name" value="C2_dom"/>
</dbReference>
<reference evidence="5 6" key="1">
    <citation type="submission" date="2024-02" db="EMBL/GenBank/DDBJ databases">
        <authorList>
            <person name="Chen Y."/>
            <person name="Shah S."/>
            <person name="Dougan E. K."/>
            <person name="Thang M."/>
            <person name="Chan C."/>
        </authorList>
    </citation>
    <scope>NUCLEOTIDE SEQUENCE [LARGE SCALE GENOMIC DNA]</scope>
</reference>
<name>A0ABP0SFM4_9DINO</name>
<organism evidence="5 6">
    <name type="scientific">Durusdinium trenchii</name>
    <dbReference type="NCBI Taxonomy" id="1381693"/>
    <lineage>
        <taxon>Eukaryota</taxon>
        <taxon>Sar</taxon>
        <taxon>Alveolata</taxon>
        <taxon>Dinophyceae</taxon>
        <taxon>Suessiales</taxon>
        <taxon>Symbiodiniaceae</taxon>
        <taxon>Durusdinium</taxon>
    </lineage>
</organism>
<proteinExistence type="inferred from homology"/>
<feature type="compositionally biased region" description="Basic and acidic residues" evidence="2">
    <location>
        <begin position="874"/>
        <end position="884"/>
    </location>
</feature>
<feature type="region of interest" description="Disordered" evidence="2">
    <location>
        <begin position="436"/>
        <end position="462"/>
    </location>
</feature>
<evidence type="ECO:0000313" key="6">
    <source>
        <dbReference type="Proteomes" id="UP001642464"/>
    </source>
</evidence>
<feature type="region of interest" description="Disordered" evidence="2">
    <location>
        <begin position="2879"/>
        <end position="2907"/>
    </location>
</feature>
<feature type="region of interest" description="Disordered" evidence="2">
    <location>
        <begin position="2962"/>
        <end position="3052"/>
    </location>
</feature>
<sequence length="3722" mass="413221">MQGLLGKVIVSVSLFQLATKPVEVFVEDCTIVLEMKEDNDVSRQDLLQRLKNKKEYFRKQIERAFFDQVGQAAGGSDGVQGSDVQGEPQQAADHEAAETEEKGAFQLPSLPGFVRNVIKFATVHVGNIHIRLEQGHNDPSRCNAVGLCVQSIRLDNTRKDWRPGTNDDPNSMTKQVCVNRAGVYIDSEAPRAKPVVIELQRRNGVKHLPTPLVSQASHTWALEPVSVNCRIGLSDWWPDKKEPVFRPKVFLRVWVTPIKVHMHSNFVKTLRLMEREYNSWKTKVDAKVERMDALNAADTMSSSEHAARVLKYRTLYSEAVVVLDDPKARSKIKRRLVASLVEAQMEVHLEDLKLIWVEELRSSNLRRPLSFSFTSIGTASVADAQVGTPMERLPSARELFSGHVDASSTGKQSPRSPFSSGKGFVRTLSIAQLHSGSNLTRDSRDSARAEENGDAGEVGVNSSAGAVDFDELNRTRLEPRFDVGLHLGGFHFDLSLSRFSDSSVTADVSSVALSVQDHSAEEVSSRTAEHHVSLDETRPGYAHCCMDPHIDVSPNASAVVVQVLEARGLPVSGSAYLKLTYQEKTQRTKTFQSSTNPTWNQVFVFDDTGVDDAVHITIHFEILFEHDVRKDTVLGSAVFKRKLRHFHFGMCMDEWIPISKDGGALRVAVDRFHADVPTVNRSANAIPEQVALWGARPTVWVELLLGTVSVRSVAHVLHEASEDALHLNSWANIQKSKQVKVDIELLRLDQGTYALLSLERVGFWNTLLGAGASQPAVQQQKQSEIAANGTPGRQLDVTAPGASANPATAVGAAARQPEPGQPAKLKCHAHFQLFLPPLQALCSRWQIVFILSQLHDMYLDLDCSAEQQGFEDENALKPDRDRGALESTDDLEREIEGASLASSPKKKNRRQVSDDAVPELTGLEEEPDLQPFTVVQSHAIPFVMSANIFVHEARVGFTWGNGSSSTILDSDNKEASSISFLVATHGVIDIDTHADVGRERELGMKVELSVGALGLLDSKAPGRAVFTRRDHRNTDFFSQAAPSLVPMVRVQIVLPYKWGYNWNISDRRAYPVPHSLRSKLECDVWINEWAIEAPAVQYTVPALLGGIMPLTKLIVLPPLPTVGLQAVSLKAHVDLRCYIGESLDALHGARVFYMSLFGEASYGIEAMSSAEKASCSLVMGFGVARLTRLDSRDVTQGLKTRMTRKRSTVTFHSRRHVRQYRRTTDLATFWKVHYRVLTDSRIQGNYSFRPGENGRGVSSLHFRFDDDLNVFLWVKDIALMFAIALNLFNDILVLDHQISEVSAFELPAALRKEDAPEHSVAHKKQGDNPQEEATIHSLTKVQSFFTRQDIIQLPLSVPFCNGLDFDIEDKHVCLSLVIGQDDSPVIRCQLLASFRWKAESIDVGLEMGASYFNLRKAGWEPVVEPWRVQGRVVFGNLDHGLGFVKFKGAGVIADEVLEIDLSEEFVQSIAHLALHGLRLLDSDVHGISTNFYPTIDEERKHHHQYELWNFTGETIFVQAAHEVEPPSLREAKDRDLRLDVETNWNLADPYLVLEHDQSVELDFWANDERKLKPVGTTFMDAFLRNNKRNLFGENWKRDESLYRVQGVRELRYIRIKFEEYDKTFASYLVRLDRVGDYALRLQNGNLLRISVGTRNGLVRKVKILSAVSVTNRTGKDVWLTRRTWDRNVIIQPLQVFRTTFCPVVMTDSDVGNNYAIETLDQPLAASHPIQEEEDVEDDLEADEEKVGGDDERDELDPGPRPLRSQAADSFGSFGSLSPGSAAALNVNISSIPATGETSVIATDDFVCAVEYEFLQLQSMAACNFLSDRSRHGHAQQEHMDQVRDDMEKKLGSRFRRGGRSSERAKAVEALRLARPTLLRATQLVLKPLFQVTNSLPVPMLVMALRQNGEKREPEYVAPGGRFVTDETQTSAVQLKIPSEDTEWTVPIPIQCIAPQGIARFLKPFDATQHGGSACLNPKLKTIVAQENGRKDHTGKAKEASRRATSAAGAAEAGSSDGNSNSRRFSRFRSHASITASGATAGVNDGDLRSDGVDSTPVNVVLQTSDFSDVQHNFRFPVARRMHNDSFRGSTHRNWLSIRIVESRESQRARLDSATGNIFTGGAVAAAAAGSAANIILRDNMPSLSLGVGNAGGQRRFSVMFMQDVQTTRVERLQSRDNGFHILWEETLNIPFDNVYQKLPGLPKHIYLQYIRVPGSALPAFTTKSAYIMAAAKINIAKLLFDHYLRGSNHAPYQRFLKVPLFALVGDERHRCVDEDVVVGWVDVDARVITQVVMEDVAEDKVKSFASRGGGTADGIEEKLLDEEPNTDMDQFEVLSEWGSDVENDSEIDFVNDEEDEGSAVDGKNTSKTTSGMLWKKVRKIRHARHAIGTSVDVLDAAALAEQAKQCEERDRIVYWDTRLLGKVEATLKDNDSWESVVRMFDRRRAPLELVCNVANASDAGFRLEVSADLWFVNESSVTAVISRESHSSVQYHVVSPKRNVLLPSGTASYQLALRRAGELVSSVSAAPFQNGAVQFKFKDNKNGRQVLNASRFALAVKKQNASKLVDSPRFVRLWHAVYLSNKTDMIVELRASGPYRALGSAFLEPDQHRVPWHFGTLKFQLRRRTLRKISGDVPIVGDAGNLGASIADIQTGVDTQLLRQTEGDAVYEATTPSSEWSGSIDLGAECFTSDDFVDMPVTLYSPDGLPVKIFRLVLTTSKACRNTKFLTFKEDDPHMYKITNDSTRTVIINQREKESGGGSDSFSSCETVLAPGEQHPFGWADPSEKDKRLQVRMILTQDDKRRISEAAVLAVGGRFASIPDELTHSYKLNKVGKLRYISHGPVGLFVSMDVDGDSRHITLGCEESTKKGEFSELFESIEKEGSKTTAASRTVANPGEEHEHVEKKSPDDALDDSVLKLFDHQFTVVVRVLEARKLGPPRGRPAGGPRVIVSCGPVSFTTLDGEMIAPEDQMNPSRRGDTNKEPANVGADSSSSLPPEPTESSPRVPLGSQQQLQEQQHEAQQQEQQEQQTQQERASEQGGGDKTLPGPLKPVRGKPIGSVSWIHVPFRFGFDLSKPKFLRLEVVMPVYDSSGSVRNDRIGSLHVPIEHEFAEDHEIGKILPDFVSLESGPGNQSAELKFEIYLVANERMAARALPRMLRFRMAGIGVSIINGAGKREDLYGRLTGLNAGIQVDDKGTFSATVRIKRLQVDNNQPLVQNRVCVVPEMEDMTFLEMYVVLDNIRAHTITVTTFQVVVQSLIAKIDEKFLDALLGVAAGAIANSDSIKMVLESAKNSVFGAFEGKRSTSYEFVEDPHTGDTSVLIESFRQKSVQTQQVHRFFALQTLKGVDLQLEADSIIQNHFNLYIHDMHIYPVKITLSFLFKFGEGDFLTQYQHSAVKPVKGVLAGIGKWSDVVIRLGDVHDTDIFDAPVRIATSLAKRYGLMLTKQFWKGVAALEILGNPQHLIERVIGATIRFGTVPIQVLRHDGIDRGSVALGEVVASLICTSLAAPLEAFARIFGSFATIFEGTRPIRYVGKPLRYITTALEATQHGAEFLDPLHTAFTPIRKPRYFNEFGLYELSPAEPVDQARKPVRMAVNVQGGARNGSTNPAGAAEAFDNGFASIDGPLPVAISEEALESPLSGNDESKEHRSLRSALHEERQDVIIEVFDRDFVGLSEEAVEHNVQSQFQINHSIHLCIMLIPVVNVAWLFIYILHCVGILQWF</sequence>
<feature type="compositionally biased region" description="Low complexity" evidence="2">
    <location>
        <begin position="2002"/>
        <end position="2022"/>
    </location>
</feature>
<evidence type="ECO:0000256" key="2">
    <source>
        <dbReference type="SAM" id="MobiDB-lite"/>
    </source>
</evidence>
<dbReference type="CDD" id="cd00030">
    <property type="entry name" value="C2"/>
    <property type="match status" value="1"/>
</dbReference>
<feature type="domain" description="C2" evidence="4">
    <location>
        <begin position="538"/>
        <end position="656"/>
    </location>
</feature>
<dbReference type="PANTHER" id="PTHR16166:SF93">
    <property type="entry name" value="INTERMEMBRANE LIPID TRANSFER PROTEIN VPS13"/>
    <property type="match status" value="1"/>
</dbReference>
<protein>
    <recommendedName>
        <fullName evidence="4">C2 domain-containing protein</fullName>
    </recommendedName>
</protein>
<comment type="similarity">
    <text evidence="1">Belongs to the VPS13 family.</text>
</comment>
<dbReference type="Proteomes" id="UP001642464">
    <property type="component" value="Unassembled WGS sequence"/>
</dbReference>
<feature type="compositionally biased region" description="Low complexity" evidence="2">
    <location>
        <begin position="2989"/>
        <end position="3002"/>
    </location>
</feature>
<dbReference type="EMBL" id="CAXAMM010043632">
    <property type="protein sequence ID" value="CAK9111034.1"/>
    <property type="molecule type" value="Genomic_DNA"/>
</dbReference>
<feature type="compositionally biased region" description="Low complexity" evidence="2">
    <location>
        <begin position="3009"/>
        <end position="3032"/>
    </location>
</feature>
<evidence type="ECO:0000256" key="3">
    <source>
        <dbReference type="SAM" id="Phobius"/>
    </source>
</evidence>
<gene>
    <name evidence="5" type="ORF">SCF082_LOCUS51559</name>
</gene>
<feature type="compositionally biased region" description="Basic and acidic residues" evidence="2">
    <location>
        <begin position="2895"/>
        <end position="2907"/>
    </location>
</feature>
<dbReference type="PANTHER" id="PTHR16166">
    <property type="entry name" value="VACUOLAR PROTEIN SORTING-ASSOCIATED PROTEIN VPS13"/>
    <property type="match status" value="1"/>
</dbReference>
<feature type="compositionally biased region" description="Acidic residues" evidence="2">
    <location>
        <begin position="1731"/>
        <end position="1743"/>
    </location>
</feature>
<dbReference type="InterPro" id="IPR035892">
    <property type="entry name" value="C2_domain_sf"/>
</dbReference>
<feature type="region of interest" description="Disordered" evidence="2">
    <location>
        <begin position="1985"/>
        <end position="2023"/>
    </location>
</feature>
<feature type="compositionally biased region" description="Basic and acidic residues" evidence="2">
    <location>
        <begin position="441"/>
        <end position="451"/>
    </location>
</feature>
<feature type="region of interest" description="Disordered" evidence="2">
    <location>
        <begin position="73"/>
        <end position="100"/>
    </location>
</feature>
<dbReference type="PROSITE" id="PS50004">
    <property type="entry name" value="C2"/>
    <property type="match status" value="1"/>
</dbReference>
<evidence type="ECO:0000259" key="4">
    <source>
        <dbReference type="PROSITE" id="PS50004"/>
    </source>
</evidence>